<gene>
    <name evidence="5" type="ORF">ABS642_04390</name>
</gene>
<reference evidence="5" key="1">
    <citation type="submission" date="2024-06" db="EMBL/GenBank/DDBJ databases">
        <title>Draft genome sequence of Microbacterium sp. strain A8/3-1, isolated from Oxytropis tragacanthoides Fisch. ex DC. Root nodules in the Altai region of Russia.</title>
        <authorList>
            <person name="Sazanova A."/>
            <person name="Guro P."/>
            <person name="Kuznetsova I."/>
            <person name="Belimov A."/>
            <person name="Safronova V."/>
        </authorList>
    </citation>
    <scope>NUCLEOTIDE SEQUENCE</scope>
    <source>
        <strain evidence="5">A8/3-1</strain>
    </source>
</reference>
<comment type="caution">
    <text evidence="2">Lacks conserved residue(s) required for the propagation of feature annotation.</text>
</comment>
<proteinExistence type="inferred from homology"/>
<name>A0AAU7W022_9MICO</name>
<feature type="compositionally biased region" description="Low complexity" evidence="4">
    <location>
        <begin position="165"/>
        <end position="179"/>
    </location>
</feature>
<evidence type="ECO:0000313" key="5">
    <source>
        <dbReference type="EMBL" id="XBX79331.1"/>
    </source>
</evidence>
<dbReference type="InterPro" id="IPR012340">
    <property type="entry name" value="NA-bd_OB-fold"/>
</dbReference>
<comment type="subunit">
    <text evidence="2">Homotetramer.</text>
</comment>
<accession>A0AAU7W022</accession>
<dbReference type="PROSITE" id="PS50935">
    <property type="entry name" value="SSB"/>
    <property type="match status" value="1"/>
</dbReference>
<dbReference type="NCBIfam" id="TIGR00621">
    <property type="entry name" value="ssb"/>
    <property type="match status" value="1"/>
</dbReference>
<dbReference type="RefSeq" id="WP_350352390.1">
    <property type="nucleotide sequence ID" value="NZ_CP158357.1"/>
</dbReference>
<dbReference type="PANTHER" id="PTHR10302">
    <property type="entry name" value="SINGLE-STRANDED DNA-BINDING PROTEIN"/>
    <property type="match status" value="1"/>
</dbReference>
<dbReference type="PANTHER" id="PTHR10302:SF27">
    <property type="entry name" value="SINGLE-STRANDED DNA-BINDING PROTEIN"/>
    <property type="match status" value="1"/>
</dbReference>
<protein>
    <recommendedName>
        <fullName evidence="2 3">Single-stranded DNA-binding protein</fullName>
        <shortName evidence="2">SSB</shortName>
    </recommendedName>
</protein>
<dbReference type="Pfam" id="PF00436">
    <property type="entry name" value="SSB"/>
    <property type="match status" value="1"/>
</dbReference>
<dbReference type="GO" id="GO:0003697">
    <property type="term" value="F:single-stranded DNA binding"/>
    <property type="evidence" value="ECO:0007669"/>
    <property type="project" value="UniProtKB-UniRule"/>
</dbReference>
<dbReference type="AlphaFoldDB" id="A0AAU7W022"/>
<dbReference type="GO" id="GO:0006260">
    <property type="term" value="P:DNA replication"/>
    <property type="evidence" value="ECO:0007669"/>
    <property type="project" value="InterPro"/>
</dbReference>
<sequence>MIDTVTIVGRVATDPTHGQTGGGAPVTNFRLASTHRRFDNATQAWIDADTNWFSVAAFRQLGEHAKASLRTGDSVIVTGRLRIRTWESNGKQGTSVDIIAEAIGHDLRWGTTAFLARSRATPSDAGTHGATPEARSADQENDFDTDTGADADDHRELPDLDLSWAEAPAGAAATSATAH</sequence>
<evidence type="ECO:0000256" key="2">
    <source>
        <dbReference type="HAMAP-Rule" id="MF_00984"/>
    </source>
</evidence>
<dbReference type="InterPro" id="IPR000424">
    <property type="entry name" value="Primosome_PriB/ssb"/>
</dbReference>
<dbReference type="InterPro" id="IPR011344">
    <property type="entry name" value="ssDNA-bd"/>
</dbReference>
<dbReference type="Gene3D" id="2.40.50.140">
    <property type="entry name" value="Nucleic acid-binding proteins"/>
    <property type="match status" value="1"/>
</dbReference>
<keyword evidence="1 2" id="KW-0238">DNA-binding</keyword>
<evidence type="ECO:0000256" key="3">
    <source>
        <dbReference type="PIRNR" id="PIRNR002070"/>
    </source>
</evidence>
<dbReference type="PIRSF" id="PIRSF002070">
    <property type="entry name" value="SSB"/>
    <property type="match status" value="1"/>
</dbReference>
<feature type="compositionally biased region" description="Acidic residues" evidence="4">
    <location>
        <begin position="139"/>
        <end position="150"/>
    </location>
</feature>
<dbReference type="SUPFAM" id="SSF50249">
    <property type="entry name" value="Nucleic acid-binding proteins"/>
    <property type="match status" value="1"/>
</dbReference>
<dbReference type="EMBL" id="CP158357">
    <property type="protein sequence ID" value="XBX79331.1"/>
    <property type="molecule type" value="Genomic_DNA"/>
</dbReference>
<feature type="region of interest" description="Disordered" evidence="4">
    <location>
        <begin position="118"/>
        <end position="179"/>
    </location>
</feature>
<dbReference type="CDD" id="cd04496">
    <property type="entry name" value="SSB_OBF"/>
    <property type="match status" value="1"/>
</dbReference>
<evidence type="ECO:0000256" key="4">
    <source>
        <dbReference type="SAM" id="MobiDB-lite"/>
    </source>
</evidence>
<organism evidence="5">
    <name type="scientific">Microbacterium sp. A8/3-1</name>
    <dbReference type="NCBI Taxonomy" id="3160749"/>
    <lineage>
        <taxon>Bacteria</taxon>
        <taxon>Bacillati</taxon>
        <taxon>Actinomycetota</taxon>
        <taxon>Actinomycetes</taxon>
        <taxon>Micrococcales</taxon>
        <taxon>Microbacteriaceae</taxon>
        <taxon>Microbacterium</taxon>
    </lineage>
</organism>
<evidence type="ECO:0000256" key="1">
    <source>
        <dbReference type="ARBA" id="ARBA00023125"/>
    </source>
</evidence>
<dbReference type="HAMAP" id="MF_00984">
    <property type="entry name" value="SSB"/>
    <property type="match status" value="1"/>
</dbReference>
<dbReference type="GO" id="GO:0009295">
    <property type="term" value="C:nucleoid"/>
    <property type="evidence" value="ECO:0007669"/>
    <property type="project" value="TreeGrafter"/>
</dbReference>